<dbReference type="GO" id="GO:0046677">
    <property type="term" value="P:response to antibiotic"/>
    <property type="evidence" value="ECO:0007669"/>
    <property type="project" value="InterPro"/>
</dbReference>
<dbReference type="RefSeq" id="WP_046131484.1">
    <property type="nucleotide sequence ID" value="NZ_CP035232.1"/>
</dbReference>
<evidence type="ECO:0000313" key="2">
    <source>
        <dbReference type="Proteomes" id="UP000288675"/>
    </source>
</evidence>
<dbReference type="Gene3D" id="3.40.1660.10">
    <property type="entry name" value="EreA-like (biosynthetic domain)"/>
    <property type="match status" value="1"/>
</dbReference>
<dbReference type="InterPro" id="IPR007815">
    <property type="entry name" value="Emycin_Estase"/>
</dbReference>
<evidence type="ECO:0000313" key="1">
    <source>
        <dbReference type="EMBL" id="QAT65546.1"/>
    </source>
</evidence>
<dbReference type="PANTHER" id="PTHR31299">
    <property type="entry name" value="ESTERASE, PUTATIVE (AFU_ORTHOLOGUE AFUA_1G05850)-RELATED"/>
    <property type="match status" value="1"/>
</dbReference>
<reference evidence="1 2" key="1">
    <citation type="submission" date="2019-01" db="EMBL/GenBank/DDBJ databases">
        <title>Genome sequence of Bacillus glycinifermentans SRCM103574.</title>
        <authorList>
            <person name="Kong H.-J."/>
            <person name="Jeong S.-Y."/>
            <person name="Jeong D.-Y."/>
        </authorList>
    </citation>
    <scope>NUCLEOTIDE SEQUENCE [LARGE SCALE GENOMIC DNA]</scope>
    <source>
        <strain evidence="1 2">SRCM103574</strain>
    </source>
</reference>
<dbReference type="AlphaFoldDB" id="A0AAJ4D2Z9"/>
<dbReference type="Pfam" id="PF05139">
    <property type="entry name" value="Erythro_esteras"/>
    <property type="match status" value="1"/>
</dbReference>
<dbReference type="SUPFAM" id="SSF159501">
    <property type="entry name" value="EreA/ChaN-like"/>
    <property type="match status" value="1"/>
</dbReference>
<accession>A0AAJ4D2Z9</accession>
<sequence>MDRITAEIRDRSIDIGGEDEYHFDSLKPILKDKRFVFLGESGHCVKEYITAKISLIRFLHREMGFNVVAFESELGDCTIGDFFSSEYSAEEFMRGSIGKIWHNQFVLELFRELKESEGLHLTGIDVQQSRKKHFSSFLEKYLTGRIRQQYIDFDRLANELLDKNGIFKWRFRKTAEETAKMGKELIEGLEKQTFPSAMLHKVVMQTIENRLNYVKANFQKSFSKLFEYRDELMAKNLEFLSTHIYPADKFVIWAHNLHIKKQSSASRLSRYRSFAENLPPLMKEKSFVIGLYAKEGRMGDYSGRDYPIKKMSHKHMEWLLSHSPYQNSFVRCSHEWGQKKYRAFEGGGLRTSFVPARQYDGILFFKNVHPVTINEQVK</sequence>
<protein>
    <submittedName>
        <fullName evidence="1">Erythromycin esterase</fullName>
    </submittedName>
</protein>
<dbReference type="CDD" id="cd14728">
    <property type="entry name" value="Ere-like"/>
    <property type="match status" value="1"/>
</dbReference>
<dbReference type="EMBL" id="CP035232">
    <property type="protein sequence ID" value="QAT65546.1"/>
    <property type="molecule type" value="Genomic_DNA"/>
</dbReference>
<dbReference type="Gene3D" id="3.30.1870.10">
    <property type="entry name" value="EreA-like, domain 2"/>
    <property type="match status" value="1"/>
</dbReference>
<dbReference type="GeneID" id="82853381"/>
<organism evidence="1 2">
    <name type="scientific">Bacillus glycinifermentans</name>
    <dbReference type="NCBI Taxonomy" id="1664069"/>
    <lineage>
        <taxon>Bacteria</taxon>
        <taxon>Bacillati</taxon>
        <taxon>Bacillota</taxon>
        <taxon>Bacilli</taxon>
        <taxon>Bacillales</taxon>
        <taxon>Bacillaceae</taxon>
        <taxon>Bacillus</taxon>
    </lineage>
</organism>
<dbReference type="PANTHER" id="PTHR31299:SF0">
    <property type="entry name" value="ESTERASE, PUTATIVE (AFU_ORTHOLOGUE AFUA_1G05850)-RELATED"/>
    <property type="match status" value="1"/>
</dbReference>
<name>A0AAJ4D2Z9_9BACI</name>
<proteinExistence type="predicted"/>
<dbReference type="Proteomes" id="UP000288675">
    <property type="component" value="Chromosome"/>
</dbReference>
<dbReference type="Gene3D" id="1.20.1440.30">
    <property type="entry name" value="Biosynthetic Protein domain"/>
    <property type="match status" value="1"/>
</dbReference>
<gene>
    <name evidence="1" type="ORF">EQZ20_11935</name>
</gene>
<dbReference type="InterPro" id="IPR052036">
    <property type="entry name" value="Hydrolase/PRTase-associated"/>
</dbReference>